<sequence>MEKKVIKIVRNDGKVLEYREPTTVHHILAQFSGHTLFDNNNTCHLRPDAKLLSGRLYYLVPTTTSKKNTKKVTFADPEVEEDESLLREDVAGHTGESNSNNDGDDNKNVSVTRMKIVVSKQELEKLLQGGSVHEMMYKSVEKQILLSDDENLERDIGWRPVLDSIPEI</sequence>
<dbReference type="PANTHER" id="PTHR33148">
    <property type="entry name" value="PLASTID MOVEMENT IMPAIRED PROTEIN-RELATED"/>
    <property type="match status" value="1"/>
</dbReference>
<gene>
    <name evidence="2" type="ORF">Bca52824_069561</name>
</gene>
<dbReference type="AlphaFoldDB" id="A0A8X7Q4E9"/>
<dbReference type="EMBL" id="JAAMPC010000014">
    <property type="protein sequence ID" value="KAG2262482.1"/>
    <property type="molecule type" value="Genomic_DNA"/>
</dbReference>
<accession>A0A8X7Q4E9</accession>
<protein>
    <submittedName>
        <fullName evidence="2">Uncharacterized protein</fullName>
    </submittedName>
</protein>
<dbReference type="PANTHER" id="PTHR33148:SF46">
    <property type="entry name" value="EMB|CAB85509.1"/>
    <property type="match status" value="1"/>
</dbReference>
<organism evidence="2 3">
    <name type="scientific">Brassica carinata</name>
    <name type="common">Ethiopian mustard</name>
    <name type="synonym">Abyssinian cabbage</name>
    <dbReference type="NCBI Taxonomy" id="52824"/>
    <lineage>
        <taxon>Eukaryota</taxon>
        <taxon>Viridiplantae</taxon>
        <taxon>Streptophyta</taxon>
        <taxon>Embryophyta</taxon>
        <taxon>Tracheophyta</taxon>
        <taxon>Spermatophyta</taxon>
        <taxon>Magnoliopsida</taxon>
        <taxon>eudicotyledons</taxon>
        <taxon>Gunneridae</taxon>
        <taxon>Pentapetalae</taxon>
        <taxon>rosids</taxon>
        <taxon>malvids</taxon>
        <taxon>Brassicales</taxon>
        <taxon>Brassicaceae</taxon>
        <taxon>Brassiceae</taxon>
        <taxon>Brassica</taxon>
    </lineage>
</organism>
<dbReference type="OrthoDB" id="1688863at2759"/>
<evidence type="ECO:0000256" key="1">
    <source>
        <dbReference type="SAM" id="MobiDB-lite"/>
    </source>
</evidence>
<name>A0A8X7Q4E9_BRACI</name>
<dbReference type="Pfam" id="PF14009">
    <property type="entry name" value="PADRE"/>
    <property type="match status" value="1"/>
</dbReference>
<feature type="region of interest" description="Disordered" evidence="1">
    <location>
        <begin position="76"/>
        <end position="109"/>
    </location>
</feature>
<evidence type="ECO:0000313" key="3">
    <source>
        <dbReference type="Proteomes" id="UP000886595"/>
    </source>
</evidence>
<evidence type="ECO:0000313" key="2">
    <source>
        <dbReference type="EMBL" id="KAG2262482.1"/>
    </source>
</evidence>
<dbReference type="InterPro" id="IPR025322">
    <property type="entry name" value="PADRE_dom"/>
</dbReference>
<proteinExistence type="predicted"/>
<keyword evidence="3" id="KW-1185">Reference proteome</keyword>
<reference evidence="2 3" key="1">
    <citation type="submission" date="2020-02" db="EMBL/GenBank/DDBJ databases">
        <authorList>
            <person name="Ma Q."/>
            <person name="Huang Y."/>
            <person name="Song X."/>
            <person name="Pei D."/>
        </authorList>
    </citation>
    <scope>NUCLEOTIDE SEQUENCE [LARGE SCALE GENOMIC DNA]</scope>
    <source>
        <strain evidence="2">Sxm20200214</strain>
        <tissue evidence="2">Leaf</tissue>
    </source>
</reference>
<comment type="caution">
    <text evidence="2">The sequence shown here is derived from an EMBL/GenBank/DDBJ whole genome shotgun (WGS) entry which is preliminary data.</text>
</comment>
<dbReference type="Proteomes" id="UP000886595">
    <property type="component" value="Unassembled WGS sequence"/>
</dbReference>